<keyword evidence="3" id="KW-1185">Reference proteome</keyword>
<gene>
    <name evidence="2" type="ORF">PROFUN_03018</name>
</gene>
<evidence type="ECO:0000313" key="3">
    <source>
        <dbReference type="Proteomes" id="UP000241769"/>
    </source>
</evidence>
<comment type="caution">
    <text evidence="2">The sequence shown here is derived from an EMBL/GenBank/DDBJ whole genome shotgun (WGS) entry which is preliminary data.</text>
</comment>
<name>A0A2P6NXD0_9EUKA</name>
<protein>
    <submittedName>
        <fullName evidence="2">Uncharacterized protein</fullName>
    </submittedName>
</protein>
<dbReference type="Proteomes" id="UP000241769">
    <property type="component" value="Unassembled WGS sequence"/>
</dbReference>
<dbReference type="InParanoid" id="A0A2P6NXD0"/>
<dbReference type="AlphaFoldDB" id="A0A2P6NXD0"/>
<feature type="region of interest" description="Disordered" evidence="1">
    <location>
        <begin position="94"/>
        <end position="121"/>
    </location>
</feature>
<proteinExistence type="predicted"/>
<evidence type="ECO:0000256" key="1">
    <source>
        <dbReference type="SAM" id="MobiDB-lite"/>
    </source>
</evidence>
<reference evidence="2 3" key="1">
    <citation type="journal article" date="2018" name="Genome Biol. Evol.">
        <title>Multiple Roots of Fruiting Body Formation in Amoebozoa.</title>
        <authorList>
            <person name="Hillmann F."/>
            <person name="Forbes G."/>
            <person name="Novohradska S."/>
            <person name="Ferling I."/>
            <person name="Riege K."/>
            <person name="Groth M."/>
            <person name="Westermann M."/>
            <person name="Marz M."/>
            <person name="Spaller T."/>
            <person name="Winckler T."/>
            <person name="Schaap P."/>
            <person name="Glockner G."/>
        </authorList>
    </citation>
    <scope>NUCLEOTIDE SEQUENCE [LARGE SCALE GENOMIC DNA]</scope>
    <source>
        <strain evidence="2 3">Jena</strain>
    </source>
</reference>
<organism evidence="2 3">
    <name type="scientific">Planoprotostelium fungivorum</name>
    <dbReference type="NCBI Taxonomy" id="1890364"/>
    <lineage>
        <taxon>Eukaryota</taxon>
        <taxon>Amoebozoa</taxon>
        <taxon>Evosea</taxon>
        <taxon>Variosea</taxon>
        <taxon>Cavosteliida</taxon>
        <taxon>Cavosteliaceae</taxon>
        <taxon>Planoprotostelium</taxon>
    </lineage>
</organism>
<sequence>MLQRGRFYALTGRNLFGETTDTNRSSSDSSQIRLKMKQCLISVVVITTIELRGGQPTLSKDKERDEEEGRVNLYKIYCKLQVCDTERMYKQRTSGSLAKVLRKKNQQGNSESKGITVRHED</sequence>
<evidence type="ECO:0000313" key="2">
    <source>
        <dbReference type="EMBL" id="PRP88607.1"/>
    </source>
</evidence>
<accession>A0A2P6NXD0</accession>
<dbReference type="EMBL" id="MDYQ01000009">
    <property type="protein sequence ID" value="PRP88607.1"/>
    <property type="molecule type" value="Genomic_DNA"/>
</dbReference>